<evidence type="ECO:0000313" key="3">
    <source>
        <dbReference type="Proteomes" id="UP001583177"/>
    </source>
</evidence>
<feature type="chain" id="PRO_5045241647" evidence="1">
    <location>
        <begin position="18"/>
        <end position="64"/>
    </location>
</feature>
<evidence type="ECO:0000256" key="1">
    <source>
        <dbReference type="SAM" id="SignalP"/>
    </source>
</evidence>
<sequence length="64" mass="7006">MQFSVLLVSMVASSTFAAPVAYLQMGREPTGKLAVKSIVRPDDILERDTLSTLRRGHFDAVQAI</sequence>
<reference evidence="2 3" key="1">
    <citation type="journal article" date="2024" name="IMA Fungus">
        <title>IMA Genome - F19 : A genome assembly and annotation guide to empower mycologists, including annotated draft genome sequences of Ceratocystis pirilliformis, Diaporthe australafricana, Fusarium ophioides, Paecilomyces lecythidis, and Sporothrix stenoceras.</title>
        <authorList>
            <person name="Aylward J."/>
            <person name="Wilson A.M."/>
            <person name="Visagie C.M."/>
            <person name="Spraker J."/>
            <person name="Barnes I."/>
            <person name="Buitendag C."/>
            <person name="Ceriani C."/>
            <person name="Del Mar Angel L."/>
            <person name="du Plessis D."/>
            <person name="Fuchs T."/>
            <person name="Gasser K."/>
            <person name="Kramer D."/>
            <person name="Li W."/>
            <person name="Munsamy K."/>
            <person name="Piso A."/>
            <person name="Price J.L."/>
            <person name="Sonnekus B."/>
            <person name="Thomas C."/>
            <person name="van der Nest A."/>
            <person name="van Dijk A."/>
            <person name="van Heerden A."/>
            <person name="van Vuuren N."/>
            <person name="Yilmaz N."/>
            <person name="Duong T.A."/>
            <person name="van der Merwe N.A."/>
            <person name="Wingfield M.J."/>
            <person name="Wingfield B.D."/>
        </authorList>
    </citation>
    <scope>NUCLEOTIDE SEQUENCE [LARGE SCALE GENOMIC DNA]</scope>
    <source>
        <strain evidence="2 3">CMW 18300</strain>
    </source>
</reference>
<comment type="caution">
    <text evidence="2">The sequence shown here is derived from an EMBL/GenBank/DDBJ whole genome shotgun (WGS) entry which is preliminary data.</text>
</comment>
<dbReference type="EMBL" id="JAWRVE010000003">
    <property type="protein sequence ID" value="KAL1882881.1"/>
    <property type="molecule type" value="Genomic_DNA"/>
</dbReference>
<keyword evidence="1" id="KW-0732">Signal</keyword>
<organism evidence="2 3">
    <name type="scientific">Diaporthe australafricana</name>
    <dbReference type="NCBI Taxonomy" id="127596"/>
    <lineage>
        <taxon>Eukaryota</taxon>
        <taxon>Fungi</taxon>
        <taxon>Dikarya</taxon>
        <taxon>Ascomycota</taxon>
        <taxon>Pezizomycotina</taxon>
        <taxon>Sordariomycetes</taxon>
        <taxon>Sordariomycetidae</taxon>
        <taxon>Diaporthales</taxon>
        <taxon>Diaporthaceae</taxon>
        <taxon>Diaporthe</taxon>
    </lineage>
</organism>
<proteinExistence type="predicted"/>
<dbReference type="Proteomes" id="UP001583177">
    <property type="component" value="Unassembled WGS sequence"/>
</dbReference>
<evidence type="ECO:0000313" key="2">
    <source>
        <dbReference type="EMBL" id="KAL1882881.1"/>
    </source>
</evidence>
<name>A0ABR3Y4N7_9PEZI</name>
<gene>
    <name evidence="2" type="ORF">Daus18300_000519</name>
</gene>
<accession>A0ABR3Y4N7</accession>
<keyword evidence="3" id="KW-1185">Reference proteome</keyword>
<protein>
    <submittedName>
        <fullName evidence="2">Uncharacterized protein</fullName>
    </submittedName>
</protein>
<feature type="signal peptide" evidence="1">
    <location>
        <begin position="1"/>
        <end position="17"/>
    </location>
</feature>